<evidence type="ECO:0000259" key="1">
    <source>
        <dbReference type="Pfam" id="PF01425"/>
    </source>
</evidence>
<dbReference type="InterPro" id="IPR023631">
    <property type="entry name" value="Amidase_dom"/>
</dbReference>
<dbReference type="InterPro" id="IPR052739">
    <property type="entry name" value="FAAH2"/>
</dbReference>
<accession>F9RMV4</accession>
<dbReference type="PANTHER" id="PTHR43372">
    <property type="entry name" value="FATTY-ACID AMIDE HYDROLASE"/>
    <property type="match status" value="1"/>
</dbReference>
<dbReference type="RefSeq" id="WP_005594933.1">
    <property type="nucleotide sequence ID" value="NZ_AFWE01000093.1"/>
</dbReference>
<dbReference type="SUPFAM" id="SSF75304">
    <property type="entry name" value="Amidase signature (AS) enzymes"/>
    <property type="match status" value="1"/>
</dbReference>
<organism evidence="2 3">
    <name type="scientific">Vibrio scophthalmi LMG 19158</name>
    <dbReference type="NCBI Taxonomy" id="870967"/>
    <lineage>
        <taxon>Bacteria</taxon>
        <taxon>Pseudomonadati</taxon>
        <taxon>Pseudomonadota</taxon>
        <taxon>Gammaproteobacteria</taxon>
        <taxon>Vibrionales</taxon>
        <taxon>Vibrionaceae</taxon>
        <taxon>Vibrio</taxon>
    </lineage>
</organism>
<protein>
    <submittedName>
        <fullName evidence="2">Amidase</fullName>
    </submittedName>
</protein>
<dbReference type="Proteomes" id="UP000004349">
    <property type="component" value="Unassembled WGS sequence"/>
</dbReference>
<evidence type="ECO:0000313" key="2">
    <source>
        <dbReference type="EMBL" id="EGU37898.1"/>
    </source>
</evidence>
<dbReference type="AlphaFoldDB" id="F9RMV4"/>
<dbReference type="eggNOG" id="COG0154">
    <property type="taxonomic scope" value="Bacteria"/>
</dbReference>
<comment type="caution">
    <text evidence="2">The sequence shown here is derived from an EMBL/GenBank/DDBJ whole genome shotgun (WGS) entry which is preliminary data.</text>
</comment>
<dbReference type="PANTHER" id="PTHR43372:SF4">
    <property type="entry name" value="FATTY-ACID AMIDE HYDROLASE 2"/>
    <property type="match status" value="1"/>
</dbReference>
<dbReference type="GO" id="GO:0012505">
    <property type="term" value="C:endomembrane system"/>
    <property type="evidence" value="ECO:0007669"/>
    <property type="project" value="TreeGrafter"/>
</dbReference>
<name>F9RMV4_9VIBR</name>
<reference evidence="2 3" key="1">
    <citation type="journal article" date="2012" name="Int. J. Syst. Evol. Microbiol.">
        <title>Vibrio caribbeanicus sp. nov., isolated from the marine sponge Scleritoderma cyanea.</title>
        <authorList>
            <person name="Hoffmann M."/>
            <person name="Monday S.R."/>
            <person name="Allard M.W."/>
            <person name="Strain E.A."/>
            <person name="Whittaker P."/>
            <person name="Naum M."/>
            <person name="McCarthy P.J."/>
            <person name="Lopez J.V."/>
            <person name="Fischer M."/>
            <person name="Brown E.W."/>
        </authorList>
    </citation>
    <scope>NUCLEOTIDE SEQUENCE [LARGE SCALE GENOMIC DNA]</scope>
    <source>
        <strain evidence="2 3">LMG 19158</strain>
    </source>
</reference>
<proteinExistence type="predicted"/>
<evidence type="ECO:0000313" key="3">
    <source>
        <dbReference type="Proteomes" id="UP000004349"/>
    </source>
</evidence>
<dbReference type="InterPro" id="IPR036928">
    <property type="entry name" value="AS_sf"/>
</dbReference>
<gene>
    <name evidence="2" type="ORF">VIS19158_00665</name>
</gene>
<dbReference type="EMBL" id="AFWE01000093">
    <property type="protein sequence ID" value="EGU37898.1"/>
    <property type="molecule type" value="Genomic_DNA"/>
</dbReference>
<sequence>MFIGWTYLERKTMNNNLKRRDFFKVMGKGAVSAAALTIPASFAAATSTASTKQQGVPADFRTPDMPLDATAMAELVRHKKATPKELVQEAIYKIKQTNGEVNAVVAECYDIALQRAETINPNSPFAGVPFLAKDCVDIEGLDSTLGAILNKGRKPEHTSWFIQAAHNAGLNTIGMTNIPEMMTLGCTQNPLYGATRNPWDLRKGVHSSTGGGAAAVAAGYTPIVHSTDGGGSSRMPASATGIFGYKPSREQLITGLTNGSTMEDFTHQSFMSRTVRDTALAISVTENHTKDSFNTAYPRTPIGMVHTALNRPIRVGVTMRDIYGRLPDEPTQAAIQSTVKLLEQLGHIVLEVDMPVKDGEAFMNSYMGVFGNKMAQFAAQFDALGAPLESMPEKVSENVTYLARTMQSRLQKNPNLYQESKGQCEIFAAKHNREFFNNIDVWLTPCAQHSPQDISYFDQKTLSGEEIWKRSEKLMSYTPVENVAGNPAMSVPLYWTADNMPVGSHFSAARGNDRLLFELAYQLEVARPWANKRAPIFV</sequence>
<feature type="domain" description="Amidase" evidence="1">
    <location>
        <begin position="85"/>
        <end position="516"/>
    </location>
</feature>
<dbReference type="Gene3D" id="3.90.1300.10">
    <property type="entry name" value="Amidase signature (AS) domain"/>
    <property type="match status" value="1"/>
</dbReference>
<dbReference type="Pfam" id="PF01425">
    <property type="entry name" value="Amidase"/>
    <property type="match status" value="1"/>
</dbReference>